<gene>
    <name evidence="1" type="ORF">C8F04DRAFT_1252398</name>
</gene>
<sequence length="204" mass="22119">MNPGRIPVKLSHLRRLFVSHVEILGFLQFPVLKEIGIDVGQDENVLALLGPLLTRSSCSLSTLCLHGCSPAHATVQILQRFSIRELAIVVDTAEDGGRLTRLMASLTVSETEEPKAVAPQLRRLSLGCGDEGYIDHGAFLKMVMSRWRAGQCALESAALLVNAGEAPTRSDFTVLCEEGFDLVLAQGLDAANAMDCLLMYPGWN</sequence>
<reference evidence="1" key="1">
    <citation type="submission" date="2023-03" db="EMBL/GenBank/DDBJ databases">
        <title>Massive genome expansion in bonnet fungi (Mycena s.s.) driven by repeated elements and novel gene families across ecological guilds.</title>
        <authorList>
            <consortium name="Lawrence Berkeley National Laboratory"/>
            <person name="Harder C.B."/>
            <person name="Miyauchi S."/>
            <person name="Viragh M."/>
            <person name="Kuo A."/>
            <person name="Thoen E."/>
            <person name="Andreopoulos B."/>
            <person name="Lu D."/>
            <person name="Skrede I."/>
            <person name="Drula E."/>
            <person name="Henrissat B."/>
            <person name="Morin E."/>
            <person name="Kohler A."/>
            <person name="Barry K."/>
            <person name="LaButti K."/>
            <person name="Morin E."/>
            <person name="Salamov A."/>
            <person name="Lipzen A."/>
            <person name="Mereny Z."/>
            <person name="Hegedus B."/>
            <person name="Baldrian P."/>
            <person name="Stursova M."/>
            <person name="Weitz H."/>
            <person name="Taylor A."/>
            <person name="Grigoriev I.V."/>
            <person name="Nagy L.G."/>
            <person name="Martin F."/>
            <person name="Kauserud H."/>
        </authorList>
    </citation>
    <scope>NUCLEOTIDE SEQUENCE</scope>
    <source>
        <strain evidence="1">CBHHK200</strain>
    </source>
</reference>
<dbReference type="Proteomes" id="UP001218188">
    <property type="component" value="Unassembled WGS sequence"/>
</dbReference>
<evidence type="ECO:0000313" key="1">
    <source>
        <dbReference type="EMBL" id="KAJ7041913.1"/>
    </source>
</evidence>
<comment type="caution">
    <text evidence="1">The sequence shown here is derived from an EMBL/GenBank/DDBJ whole genome shotgun (WGS) entry which is preliminary data.</text>
</comment>
<dbReference type="EMBL" id="JARJCM010000014">
    <property type="protein sequence ID" value="KAJ7041913.1"/>
    <property type="molecule type" value="Genomic_DNA"/>
</dbReference>
<organism evidence="1 2">
    <name type="scientific">Mycena alexandri</name>
    <dbReference type="NCBI Taxonomy" id="1745969"/>
    <lineage>
        <taxon>Eukaryota</taxon>
        <taxon>Fungi</taxon>
        <taxon>Dikarya</taxon>
        <taxon>Basidiomycota</taxon>
        <taxon>Agaricomycotina</taxon>
        <taxon>Agaricomycetes</taxon>
        <taxon>Agaricomycetidae</taxon>
        <taxon>Agaricales</taxon>
        <taxon>Marasmiineae</taxon>
        <taxon>Mycenaceae</taxon>
        <taxon>Mycena</taxon>
    </lineage>
</organism>
<accession>A0AAD6TCP2</accession>
<dbReference type="AlphaFoldDB" id="A0AAD6TCP2"/>
<keyword evidence="2" id="KW-1185">Reference proteome</keyword>
<proteinExistence type="predicted"/>
<evidence type="ECO:0000313" key="2">
    <source>
        <dbReference type="Proteomes" id="UP001218188"/>
    </source>
</evidence>
<name>A0AAD6TCP2_9AGAR</name>
<protein>
    <submittedName>
        <fullName evidence="1">Uncharacterized protein</fullName>
    </submittedName>
</protein>